<sequence>MTSTIKELFLSCDSNPSPLRVANRALDGCPTNPGFTFNKTAGLENNCPSSCVSFQIPHVAHHKEVFGHIRIKLRTKAQSEFCSHSASVKRCSSVQKQSLAEQDVTDERDKIVDQIVSLKNQAGTTTSNLFPKDVAIAFTLNVTQAVDGQRNYTIFHIVGDLLDPTQHRGLDKYYTIES</sequence>
<reference evidence="1 2" key="1">
    <citation type="submission" date="2024-02" db="EMBL/GenBank/DDBJ databases">
        <authorList>
            <person name="Daric V."/>
            <person name="Darras S."/>
        </authorList>
    </citation>
    <scope>NUCLEOTIDE SEQUENCE [LARGE SCALE GENOMIC DNA]</scope>
</reference>
<accession>A0ABP0G553</accession>
<comment type="caution">
    <text evidence="1">The sequence shown here is derived from an EMBL/GenBank/DDBJ whole genome shotgun (WGS) entry which is preliminary data.</text>
</comment>
<evidence type="ECO:0000313" key="2">
    <source>
        <dbReference type="Proteomes" id="UP001642483"/>
    </source>
</evidence>
<dbReference type="Proteomes" id="UP001642483">
    <property type="component" value="Unassembled WGS sequence"/>
</dbReference>
<organism evidence="1 2">
    <name type="scientific">Clavelina lepadiformis</name>
    <name type="common">Light-bulb sea squirt</name>
    <name type="synonym">Ascidia lepadiformis</name>
    <dbReference type="NCBI Taxonomy" id="159417"/>
    <lineage>
        <taxon>Eukaryota</taxon>
        <taxon>Metazoa</taxon>
        <taxon>Chordata</taxon>
        <taxon>Tunicata</taxon>
        <taxon>Ascidiacea</taxon>
        <taxon>Aplousobranchia</taxon>
        <taxon>Clavelinidae</taxon>
        <taxon>Clavelina</taxon>
    </lineage>
</organism>
<dbReference type="EMBL" id="CAWYQH010000103">
    <property type="protein sequence ID" value="CAK8686933.1"/>
    <property type="molecule type" value="Genomic_DNA"/>
</dbReference>
<keyword evidence="2" id="KW-1185">Reference proteome</keyword>
<proteinExistence type="predicted"/>
<name>A0ABP0G553_CLALP</name>
<protein>
    <submittedName>
        <fullName evidence="1">Uncharacterized protein</fullName>
    </submittedName>
</protein>
<gene>
    <name evidence="1" type="ORF">CVLEPA_LOCUS18969</name>
</gene>
<evidence type="ECO:0000313" key="1">
    <source>
        <dbReference type="EMBL" id="CAK8686933.1"/>
    </source>
</evidence>